<sequence>MTIRRLKQADWADDISEIQNSAGNPLFKMVELDWSRPKIWSKDMRVPDFDTEEPFLYALVRNHANSKTKDHIEYIGLTKSPSTRFGNHKTAKAIVNKPGSVGFSYAPIDFIKGKNKIDRISRALEEIEHLLIWAVGDELENQKKMFTLPGLGVNGGNAWHILNKGYRFSGRMPMEIVFPWMLVRPGRDLTLK</sequence>
<protein>
    <submittedName>
        <fullName evidence="1">Uncharacterized protein</fullName>
    </submittedName>
</protein>
<accession>A0A975PC57</accession>
<organism evidence="1 2">
    <name type="scientific">Gemmobacter fulvus</name>
    <dbReference type="NCBI Taxonomy" id="2840474"/>
    <lineage>
        <taxon>Bacteria</taxon>
        <taxon>Pseudomonadati</taxon>
        <taxon>Pseudomonadota</taxon>
        <taxon>Alphaproteobacteria</taxon>
        <taxon>Rhodobacterales</taxon>
        <taxon>Paracoccaceae</taxon>
        <taxon>Gemmobacter</taxon>
    </lineage>
</organism>
<gene>
    <name evidence="1" type="ORF">KM031_22510</name>
</gene>
<dbReference type="AlphaFoldDB" id="A0A975PC57"/>
<dbReference type="KEGG" id="gfu:KM031_22510"/>
<geneLocation type="plasmid" evidence="1 2">
    <name>p6</name>
</geneLocation>
<evidence type="ECO:0000313" key="1">
    <source>
        <dbReference type="EMBL" id="QWK93257.1"/>
    </source>
</evidence>
<proteinExistence type="predicted"/>
<keyword evidence="2" id="KW-1185">Reference proteome</keyword>
<reference evidence="1" key="1">
    <citation type="submission" date="2021-06" db="EMBL/GenBank/DDBJ databases">
        <authorList>
            <person name="Lee C.-S."/>
            <person name="Jin L."/>
        </authorList>
    </citation>
    <scope>NUCLEOTIDE SEQUENCE</scope>
    <source>
        <strain evidence="1">Con5</strain>
        <plasmid evidence="1">p6</plasmid>
    </source>
</reference>
<dbReference type="Proteomes" id="UP000679352">
    <property type="component" value="Plasmid p6"/>
</dbReference>
<dbReference type="EMBL" id="CP076367">
    <property type="protein sequence ID" value="QWK93257.1"/>
    <property type="molecule type" value="Genomic_DNA"/>
</dbReference>
<evidence type="ECO:0000313" key="2">
    <source>
        <dbReference type="Proteomes" id="UP000679352"/>
    </source>
</evidence>
<dbReference type="RefSeq" id="WP_215507562.1">
    <property type="nucleotide sequence ID" value="NZ_CP076367.1"/>
</dbReference>
<keyword evidence="1" id="KW-0614">Plasmid</keyword>
<name>A0A975PC57_9RHOB</name>